<sequence>MELGDHIRTVRADSLLADQVYPPNCTFVITEPLHYCFKNLEFRIHISHVPFR</sequence>
<accession>A0A7U9GT51</accession>
<evidence type="ECO:0000313" key="1">
    <source>
        <dbReference type="EMBL" id="EJZ58764.1"/>
    </source>
</evidence>
<dbReference type="EMBL" id="CM001561">
    <property type="protein sequence ID" value="EJZ58764.1"/>
    <property type="molecule type" value="Genomic_DNA"/>
</dbReference>
<dbReference type="Proteomes" id="UP000006045">
    <property type="component" value="Chromosome"/>
</dbReference>
<name>A0A7U9GT51_PSEFL</name>
<dbReference type="AlphaFoldDB" id="A0A7U9GT51"/>
<organism evidence="1 2">
    <name type="scientific">Pseudomonas fluorescens R124</name>
    <dbReference type="NCBI Taxonomy" id="743713"/>
    <lineage>
        <taxon>Bacteria</taxon>
        <taxon>Pseudomonadati</taxon>
        <taxon>Pseudomonadota</taxon>
        <taxon>Gammaproteobacteria</taxon>
        <taxon>Pseudomonadales</taxon>
        <taxon>Pseudomonadaceae</taxon>
        <taxon>Pseudomonas</taxon>
    </lineage>
</organism>
<evidence type="ECO:0000313" key="2">
    <source>
        <dbReference type="Proteomes" id="UP000006045"/>
    </source>
</evidence>
<reference evidence="1 2" key="1">
    <citation type="submission" date="2012-08" db="EMBL/GenBank/DDBJ databases">
        <title>The genome of cave-isolated P. fluorescens strain R124 demonstrates phenotypic adaptation to the mineral environment.</title>
        <authorList>
            <person name="Barton M.D."/>
            <person name="Petronio M."/>
            <person name="Giarrizzo J.G."/>
            <person name="Bowling B.V."/>
            <person name="Barton H.A."/>
        </authorList>
    </citation>
    <scope>NUCLEOTIDE SEQUENCE [LARGE SCALE GENOMIC DNA]</scope>
    <source>
        <strain evidence="1 2">R124</strain>
    </source>
</reference>
<proteinExistence type="predicted"/>
<protein>
    <submittedName>
        <fullName evidence="1">Uncharacterized protein</fullName>
    </submittedName>
</protein>
<gene>
    <name evidence="1" type="ORF">I1A_003095</name>
</gene>